<evidence type="ECO:0000256" key="4">
    <source>
        <dbReference type="SAM" id="MobiDB-lite"/>
    </source>
</evidence>
<dbReference type="PRINTS" id="PR00080">
    <property type="entry name" value="SDRFAMILY"/>
</dbReference>
<dbReference type="HOGENOM" id="CLU_010194_2_1_11"/>
<sequence length="272" mass="29107">MIRPLPDTPLDHGRMRDTGHPADTGTRVALVTGASSGIGAAIADRIAAEGGWRLLVSGRHRERLDRVAARTSALALPVDLAAPEGPEVLFRDALRAAGRVDLLVAGAGVGWAGPFATMPPAAIDQVVRVDLLAAMRLVRMVVPRMEAERRGHIVLIGSVAGTVGVRGEAVYSAAKAALGVFADALRHELGRAGVRVTHVVPGVVDTPFFARRGAPYTRRLPRPLPPERIADAVWDAVERGRDEVYVPAWMRLPAVVRALAPRLYHRLATRFG</sequence>
<feature type="domain" description="Ketoreductase" evidence="5">
    <location>
        <begin position="27"/>
        <end position="207"/>
    </location>
</feature>
<dbReference type="Pfam" id="PF00106">
    <property type="entry name" value="adh_short"/>
    <property type="match status" value="1"/>
</dbReference>
<dbReference type="PROSITE" id="PS00061">
    <property type="entry name" value="ADH_SHORT"/>
    <property type="match status" value="1"/>
</dbReference>
<dbReference type="SUPFAM" id="SSF51735">
    <property type="entry name" value="NAD(P)-binding Rossmann-fold domains"/>
    <property type="match status" value="1"/>
</dbReference>
<feature type="region of interest" description="Disordered" evidence="4">
    <location>
        <begin position="1"/>
        <end position="25"/>
    </location>
</feature>
<dbReference type="InterPro" id="IPR020904">
    <property type="entry name" value="Sc_DH/Rdtase_CS"/>
</dbReference>
<evidence type="ECO:0000313" key="7">
    <source>
        <dbReference type="EMBL" id="MBP2064230.1"/>
    </source>
</evidence>
<reference evidence="7 8" key="2">
    <citation type="submission" date="2021-03" db="EMBL/GenBank/DDBJ databases">
        <title>Genomic Encyclopedia of Type Strains, Phase IV (KMG-IV): sequencing the most valuable type-strain genomes for metagenomic binning, comparative biology and taxonomic classification.</title>
        <authorList>
            <person name="Goeker M."/>
        </authorList>
    </citation>
    <scope>NUCLEOTIDE SEQUENCE [LARGE SCALE GENOMIC DNA]</scope>
    <source>
        <strain evidence="7 8">DSM 41954</strain>
    </source>
</reference>
<evidence type="ECO:0000259" key="5">
    <source>
        <dbReference type="SMART" id="SM00822"/>
    </source>
</evidence>
<dbReference type="InterPro" id="IPR002347">
    <property type="entry name" value="SDR_fam"/>
</dbReference>
<dbReference type="AlphaFoldDB" id="A0A061ABX9"/>
<dbReference type="SMART" id="SM00822">
    <property type="entry name" value="PKS_KR"/>
    <property type="match status" value="1"/>
</dbReference>
<dbReference type="PANTHER" id="PTHR44196">
    <property type="entry name" value="DEHYDROGENASE/REDUCTASE SDR FAMILY MEMBER 7B"/>
    <property type="match status" value="1"/>
</dbReference>
<feature type="compositionally biased region" description="Basic and acidic residues" evidence="4">
    <location>
        <begin position="9"/>
        <end position="20"/>
    </location>
</feature>
<keyword evidence="8" id="KW-1185">Reference proteome</keyword>
<gene>
    <name evidence="7" type="ORF">J2Z30_005253</name>
    <name evidence="6" type="ORF">SIRAN9357</name>
</gene>
<accession>A0A061ABX9</accession>
<dbReference type="GO" id="GO:0016491">
    <property type="term" value="F:oxidoreductase activity"/>
    <property type="evidence" value="ECO:0007669"/>
    <property type="project" value="UniProtKB-KW"/>
</dbReference>
<dbReference type="InterPro" id="IPR036291">
    <property type="entry name" value="NAD(P)-bd_dom_sf"/>
</dbReference>
<evidence type="ECO:0000256" key="2">
    <source>
        <dbReference type="ARBA" id="ARBA00023002"/>
    </source>
</evidence>
<dbReference type="PRINTS" id="PR00081">
    <property type="entry name" value="GDHRDH"/>
</dbReference>
<organism evidence="6">
    <name type="scientific">Streptomyces iranensis</name>
    <dbReference type="NCBI Taxonomy" id="576784"/>
    <lineage>
        <taxon>Bacteria</taxon>
        <taxon>Bacillati</taxon>
        <taxon>Actinomycetota</taxon>
        <taxon>Actinomycetes</taxon>
        <taxon>Kitasatosporales</taxon>
        <taxon>Streptomycetaceae</taxon>
        <taxon>Streptomyces</taxon>
        <taxon>Streptomyces violaceusniger group</taxon>
    </lineage>
</organism>
<proteinExistence type="inferred from homology"/>
<dbReference type="RefSeq" id="WP_052701854.1">
    <property type="nucleotide sequence ID" value="NZ_BAABDR010000029.1"/>
</dbReference>
<keyword evidence="2" id="KW-0560">Oxidoreductase</keyword>
<dbReference type="InterPro" id="IPR057326">
    <property type="entry name" value="KR_dom"/>
</dbReference>
<dbReference type="Proteomes" id="UP000756710">
    <property type="component" value="Unassembled WGS sequence"/>
</dbReference>
<evidence type="ECO:0000313" key="6">
    <source>
        <dbReference type="EMBL" id="CDR17362.1"/>
    </source>
</evidence>
<protein>
    <submittedName>
        <fullName evidence="6">Oxidoreductase</fullName>
    </submittedName>
    <submittedName>
        <fullName evidence="7">Short-subunit dehydrogenase</fullName>
    </submittedName>
</protein>
<dbReference type="CDD" id="cd05233">
    <property type="entry name" value="SDR_c"/>
    <property type="match status" value="1"/>
</dbReference>
<evidence type="ECO:0000313" key="8">
    <source>
        <dbReference type="Proteomes" id="UP000756710"/>
    </source>
</evidence>
<dbReference type="GO" id="GO:0016020">
    <property type="term" value="C:membrane"/>
    <property type="evidence" value="ECO:0007669"/>
    <property type="project" value="TreeGrafter"/>
</dbReference>
<dbReference type="PANTHER" id="PTHR44196:SF1">
    <property type="entry name" value="DEHYDROGENASE_REDUCTASE SDR FAMILY MEMBER 7B"/>
    <property type="match status" value="1"/>
</dbReference>
<reference evidence="6" key="1">
    <citation type="submission" date="2014-05" db="EMBL/GenBank/DDBJ databases">
        <authorList>
            <person name="Horn Fabian"/>
        </authorList>
    </citation>
    <scope>NUCLEOTIDE SEQUENCE</scope>
</reference>
<dbReference type="Gene3D" id="3.40.50.720">
    <property type="entry name" value="NAD(P)-binding Rossmann-like Domain"/>
    <property type="match status" value="1"/>
</dbReference>
<comment type="similarity">
    <text evidence="1 3">Belongs to the short-chain dehydrogenases/reductases (SDR) family.</text>
</comment>
<name>A0A061ABX9_9ACTN</name>
<dbReference type="EMBL" id="LK022848">
    <property type="protein sequence ID" value="CDR17362.1"/>
    <property type="molecule type" value="Genomic_DNA"/>
</dbReference>
<evidence type="ECO:0000256" key="3">
    <source>
        <dbReference type="RuleBase" id="RU000363"/>
    </source>
</evidence>
<evidence type="ECO:0000256" key="1">
    <source>
        <dbReference type="ARBA" id="ARBA00006484"/>
    </source>
</evidence>
<dbReference type="EMBL" id="JAGGLR010000014">
    <property type="protein sequence ID" value="MBP2064230.1"/>
    <property type="molecule type" value="Genomic_DNA"/>
</dbReference>